<dbReference type="GO" id="GO:0097367">
    <property type="term" value="F:carbohydrate derivative binding"/>
    <property type="evidence" value="ECO:0007669"/>
    <property type="project" value="InterPro"/>
</dbReference>
<proteinExistence type="predicted"/>
<protein>
    <recommendedName>
        <fullName evidence="1">SIS domain-containing protein</fullName>
    </recommendedName>
</protein>
<dbReference type="Pfam" id="PF13580">
    <property type="entry name" value="SIS_2"/>
    <property type="match status" value="1"/>
</dbReference>
<evidence type="ECO:0000313" key="2">
    <source>
        <dbReference type="EMBL" id="SVD13056.1"/>
    </source>
</evidence>
<dbReference type="Gene3D" id="3.40.50.10490">
    <property type="entry name" value="Glucose-6-phosphate isomerase like protein, domain 1"/>
    <property type="match status" value="1"/>
</dbReference>
<dbReference type="InterPro" id="IPR035461">
    <property type="entry name" value="GmhA/DiaA"/>
</dbReference>
<reference evidence="2" key="1">
    <citation type="submission" date="2018-05" db="EMBL/GenBank/DDBJ databases">
        <authorList>
            <person name="Lanie J.A."/>
            <person name="Ng W.-L."/>
            <person name="Kazmierczak K.M."/>
            <person name="Andrzejewski T.M."/>
            <person name="Davidsen T.M."/>
            <person name="Wayne K.J."/>
            <person name="Tettelin H."/>
            <person name="Glass J.I."/>
            <person name="Rusch D."/>
            <person name="Podicherti R."/>
            <person name="Tsui H.-C.T."/>
            <person name="Winkler M.E."/>
        </authorList>
    </citation>
    <scope>NUCLEOTIDE SEQUENCE</scope>
</reference>
<dbReference type="EMBL" id="UINC01131383">
    <property type="protein sequence ID" value="SVD13056.1"/>
    <property type="molecule type" value="Genomic_DNA"/>
</dbReference>
<organism evidence="2">
    <name type="scientific">marine metagenome</name>
    <dbReference type="NCBI Taxonomy" id="408172"/>
    <lineage>
        <taxon>unclassified sequences</taxon>
        <taxon>metagenomes</taxon>
        <taxon>ecological metagenomes</taxon>
    </lineage>
</organism>
<dbReference type="PANTHER" id="PTHR30390:SF7">
    <property type="entry name" value="PHOSPHOHEPTOSE ISOMERASE"/>
    <property type="match status" value="1"/>
</dbReference>
<sequence>MTDSERIWLRSYLDLYKTSIFDESVHGDLLEAKIHWQDAQIRGNKVIFLGNGGSAAIASHCAVDLTKNAKIRAVNFNEADLITCFANDYGYEEWMAKAVDFYADEGDVVVLISSSGQSENVLRAAERAKQAGTEVITFSGFKADNPLRQLGSINFWVDCQAYNVVEMTHHIWLLAIVDLIIGSAEYPA</sequence>
<gene>
    <name evidence="2" type="ORF">METZ01_LOCUS365910</name>
</gene>
<feature type="domain" description="SIS" evidence="1">
    <location>
        <begin position="36"/>
        <end position="187"/>
    </location>
</feature>
<dbReference type="InterPro" id="IPR050099">
    <property type="entry name" value="SIS_GmhA/DiaA_subfam"/>
</dbReference>
<dbReference type="SUPFAM" id="SSF53697">
    <property type="entry name" value="SIS domain"/>
    <property type="match status" value="1"/>
</dbReference>
<dbReference type="AlphaFoldDB" id="A0A382ST59"/>
<dbReference type="GO" id="GO:1901135">
    <property type="term" value="P:carbohydrate derivative metabolic process"/>
    <property type="evidence" value="ECO:0007669"/>
    <property type="project" value="InterPro"/>
</dbReference>
<evidence type="ECO:0000259" key="1">
    <source>
        <dbReference type="PROSITE" id="PS51464"/>
    </source>
</evidence>
<dbReference type="InterPro" id="IPR046348">
    <property type="entry name" value="SIS_dom_sf"/>
</dbReference>
<dbReference type="InterPro" id="IPR001347">
    <property type="entry name" value="SIS_dom"/>
</dbReference>
<name>A0A382ST59_9ZZZZ</name>
<dbReference type="CDD" id="cd05006">
    <property type="entry name" value="SIS_GmhA"/>
    <property type="match status" value="1"/>
</dbReference>
<accession>A0A382ST59</accession>
<dbReference type="PANTHER" id="PTHR30390">
    <property type="entry name" value="SEDOHEPTULOSE 7-PHOSPHATE ISOMERASE / DNAA INITIATOR-ASSOCIATING FACTOR FOR REPLICATION INITIATION"/>
    <property type="match status" value="1"/>
</dbReference>
<dbReference type="PROSITE" id="PS51464">
    <property type="entry name" value="SIS"/>
    <property type="match status" value="1"/>
</dbReference>